<organism evidence="2 3">
    <name type="scientific">Nonomuraea diastatica</name>
    <dbReference type="NCBI Taxonomy" id="1848329"/>
    <lineage>
        <taxon>Bacteria</taxon>
        <taxon>Bacillati</taxon>
        <taxon>Actinomycetota</taxon>
        <taxon>Actinomycetes</taxon>
        <taxon>Streptosporangiales</taxon>
        <taxon>Streptosporangiaceae</taxon>
        <taxon>Nonomuraea</taxon>
    </lineage>
</organism>
<proteinExistence type="predicted"/>
<reference evidence="2 3" key="1">
    <citation type="submission" date="2019-03" db="EMBL/GenBank/DDBJ databases">
        <title>Draft genome sequences of novel Actinobacteria.</title>
        <authorList>
            <person name="Sahin N."/>
            <person name="Ay H."/>
            <person name="Saygin H."/>
        </authorList>
    </citation>
    <scope>NUCLEOTIDE SEQUENCE [LARGE SCALE GENOMIC DNA]</scope>
    <source>
        <strain evidence="2 3">KC712</strain>
    </source>
</reference>
<dbReference type="EMBL" id="SMKP01000088">
    <property type="protein sequence ID" value="TDD17339.1"/>
    <property type="molecule type" value="Genomic_DNA"/>
</dbReference>
<feature type="transmembrane region" description="Helical" evidence="1">
    <location>
        <begin position="276"/>
        <end position="302"/>
    </location>
</feature>
<accession>A0A4R4WEH5</accession>
<dbReference type="Proteomes" id="UP000294543">
    <property type="component" value="Unassembled WGS sequence"/>
</dbReference>
<keyword evidence="3" id="KW-1185">Reference proteome</keyword>
<evidence type="ECO:0000256" key="1">
    <source>
        <dbReference type="SAM" id="Phobius"/>
    </source>
</evidence>
<keyword evidence="1" id="KW-1133">Transmembrane helix</keyword>
<evidence type="ECO:0000313" key="3">
    <source>
        <dbReference type="Proteomes" id="UP000294543"/>
    </source>
</evidence>
<name>A0A4R4WEH5_9ACTN</name>
<gene>
    <name evidence="2" type="ORF">E1294_28085</name>
</gene>
<dbReference type="AlphaFoldDB" id="A0A4R4WEH5"/>
<dbReference type="InterPro" id="IPR021424">
    <property type="entry name" value="PorA"/>
</dbReference>
<keyword evidence="1" id="KW-0812">Transmembrane</keyword>
<sequence>MIVMSRGNLALVLAGVGAFLLTLIPLTRLYVAAQVLKAPLEQQSMTRSVAESATYLDPATMRPVVGELVRTRWLIGDVLAGDEDRAVWGESVSLATREEERLDYHERRLAFDRRTGAIINCCGEYLDEDTTIRQSGQAFRWPFNAERRDYTLFDLRLRVPVTAAFDGVEQIGGVETYRYVQRTPRRPVPGETAPLPRRLVGLPGKGDVGLARYAEIRRTYWVEPVSGQPVRTVEEVKETLVTADERGRLTALDATFRTSEADVVAALDTAAAYRRWILLLGTVAPVGGGVAGAGCVVAALLLMRRRSPAAQDEEQVPGDQLADAR</sequence>
<dbReference type="Pfam" id="PF11271">
    <property type="entry name" value="PorA"/>
    <property type="match status" value="1"/>
</dbReference>
<protein>
    <submittedName>
        <fullName evidence="2">DUF3068 domain-containing protein</fullName>
    </submittedName>
</protein>
<keyword evidence="1" id="KW-0472">Membrane</keyword>
<comment type="caution">
    <text evidence="2">The sequence shown here is derived from an EMBL/GenBank/DDBJ whole genome shotgun (WGS) entry which is preliminary data.</text>
</comment>
<dbReference type="OrthoDB" id="153031at2"/>
<evidence type="ECO:0000313" key="2">
    <source>
        <dbReference type="EMBL" id="TDD17339.1"/>
    </source>
</evidence>